<sequence length="87" mass="9097">MPGGDYPLVKQGPDSPAVVCSSSRAPHRGLRSPPLLQHWPLLHLPTLADPGSARLPGVLAFRVGSAGRSSSSPCTGDGRERVFVEEG</sequence>
<accession>A0AAV4HB85</accession>
<keyword evidence="3" id="KW-1185">Reference proteome</keyword>
<feature type="compositionally biased region" description="Basic and acidic residues" evidence="1">
    <location>
        <begin position="77"/>
        <end position="87"/>
    </location>
</feature>
<gene>
    <name evidence="2" type="ORF">ElyMa_000926700</name>
</gene>
<organism evidence="2 3">
    <name type="scientific">Elysia marginata</name>
    <dbReference type="NCBI Taxonomy" id="1093978"/>
    <lineage>
        <taxon>Eukaryota</taxon>
        <taxon>Metazoa</taxon>
        <taxon>Spiralia</taxon>
        <taxon>Lophotrochozoa</taxon>
        <taxon>Mollusca</taxon>
        <taxon>Gastropoda</taxon>
        <taxon>Heterobranchia</taxon>
        <taxon>Euthyneura</taxon>
        <taxon>Panpulmonata</taxon>
        <taxon>Sacoglossa</taxon>
        <taxon>Placobranchoidea</taxon>
        <taxon>Plakobranchidae</taxon>
        <taxon>Elysia</taxon>
    </lineage>
</organism>
<protein>
    <submittedName>
        <fullName evidence="2">Uncharacterized protein</fullName>
    </submittedName>
</protein>
<evidence type="ECO:0000313" key="3">
    <source>
        <dbReference type="Proteomes" id="UP000762676"/>
    </source>
</evidence>
<comment type="caution">
    <text evidence="2">The sequence shown here is derived from an EMBL/GenBank/DDBJ whole genome shotgun (WGS) entry which is preliminary data.</text>
</comment>
<name>A0AAV4HB85_9GAST</name>
<reference evidence="2 3" key="1">
    <citation type="journal article" date="2021" name="Elife">
        <title>Chloroplast acquisition without the gene transfer in kleptoplastic sea slugs, Plakobranchus ocellatus.</title>
        <authorList>
            <person name="Maeda T."/>
            <person name="Takahashi S."/>
            <person name="Yoshida T."/>
            <person name="Shimamura S."/>
            <person name="Takaki Y."/>
            <person name="Nagai Y."/>
            <person name="Toyoda A."/>
            <person name="Suzuki Y."/>
            <person name="Arimoto A."/>
            <person name="Ishii H."/>
            <person name="Satoh N."/>
            <person name="Nishiyama T."/>
            <person name="Hasebe M."/>
            <person name="Maruyama T."/>
            <person name="Minagawa J."/>
            <person name="Obokata J."/>
            <person name="Shigenobu S."/>
        </authorList>
    </citation>
    <scope>NUCLEOTIDE SEQUENCE [LARGE SCALE GENOMIC DNA]</scope>
</reference>
<dbReference type="Proteomes" id="UP000762676">
    <property type="component" value="Unassembled WGS sequence"/>
</dbReference>
<feature type="region of interest" description="Disordered" evidence="1">
    <location>
        <begin position="1"/>
        <end position="31"/>
    </location>
</feature>
<dbReference type="EMBL" id="BMAT01001888">
    <property type="protein sequence ID" value="GFR94742.1"/>
    <property type="molecule type" value="Genomic_DNA"/>
</dbReference>
<proteinExistence type="predicted"/>
<evidence type="ECO:0000256" key="1">
    <source>
        <dbReference type="SAM" id="MobiDB-lite"/>
    </source>
</evidence>
<evidence type="ECO:0000313" key="2">
    <source>
        <dbReference type="EMBL" id="GFR94742.1"/>
    </source>
</evidence>
<dbReference type="AlphaFoldDB" id="A0AAV4HB85"/>
<feature type="region of interest" description="Disordered" evidence="1">
    <location>
        <begin position="65"/>
        <end position="87"/>
    </location>
</feature>